<feature type="domain" description="NR LBD" evidence="5">
    <location>
        <begin position="1"/>
        <end position="218"/>
    </location>
</feature>
<keyword evidence="2" id="KW-0805">Transcription regulation</keyword>
<dbReference type="InterPro" id="IPR035500">
    <property type="entry name" value="NHR-like_dom_sf"/>
</dbReference>
<dbReference type="Pfam" id="PF00104">
    <property type="entry name" value="Hormone_recep"/>
    <property type="match status" value="1"/>
</dbReference>
<dbReference type="PANTHER" id="PTHR45886:SF14">
    <property type="entry name" value="NUCLEAR HORMONE RECEPTOR FAMILY-RELATED"/>
    <property type="match status" value="1"/>
</dbReference>
<dbReference type="PANTHER" id="PTHR45886">
    <property type="entry name" value="NUCLEAR HORMONE RECEPTOR FAMILY-RELATED-RELATED"/>
    <property type="match status" value="1"/>
</dbReference>
<keyword evidence="6" id="KW-1185">Reference proteome</keyword>
<keyword evidence="4" id="KW-0675">Receptor</keyword>
<dbReference type="SUPFAM" id="SSF48508">
    <property type="entry name" value="Nuclear receptor ligand-binding domain"/>
    <property type="match status" value="1"/>
</dbReference>
<dbReference type="InterPro" id="IPR000536">
    <property type="entry name" value="Nucl_hrmn_rcpt_lig-bd"/>
</dbReference>
<keyword evidence="3" id="KW-0804">Transcription</keyword>
<dbReference type="AlphaFoldDB" id="A0A1I7ZUC9"/>
<reference evidence="7" key="1">
    <citation type="submission" date="2016-11" db="UniProtKB">
        <authorList>
            <consortium name="WormBaseParasite"/>
        </authorList>
    </citation>
    <scope>IDENTIFICATION</scope>
</reference>
<sequence>VVPKWKKPPPYIGFDETLAQEGHKQWAHMDAILSIELYKSMRIFAQLCFEDRVALVKGTTVQLCIFHPSYDAYFRNCTENIVHPDGYHPFSHKFFLNDRKSQLVRKGVLRACVENKVTREKVVLLKMIIALNSAAPNLSTAGQQLIEKERLKHVKALVKLVQLESDSASWATNYSRLYDLVGQNLAIANVMTCLFFTYYVPFVNGQKSMNTLWEQMFF</sequence>
<dbReference type="PROSITE" id="PS51843">
    <property type="entry name" value="NR_LBD"/>
    <property type="match status" value="1"/>
</dbReference>
<evidence type="ECO:0000259" key="5">
    <source>
        <dbReference type="PROSITE" id="PS51843"/>
    </source>
</evidence>
<evidence type="ECO:0000256" key="3">
    <source>
        <dbReference type="ARBA" id="ARBA00023163"/>
    </source>
</evidence>
<comment type="similarity">
    <text evidence="1">Belongs to the nuclear hormone receptor family.</text>
</comment>
<organism evidence="6 7">
    <name type="scientific">Steinernema glaseri</name>
    <dbReference type="NCBI Taxonomy" id="37863"/>
    <lineage>
        <taxon>Eukaryota</taxon>
        <taxon>Metazoa</taxon>
        <taxon>Ecdysozoa</taxon>
        <taxon>Nematoda</taxon>
        <taxon>Chromadorea</taxon>
        <taxon>Rhabditida</taxon>
        <taxon>Tylenchina</taxon>
        <taxon>Panagrolaimomorpha</taxon>
        <taxon>Strongyloidoidea</taxon>
        <taxon>Steinernematidae</taxon>
        <taxon>Steinernema</taxon>
    </lineage>
</organism>
<proteinExistence type="inferred from homology"/>
<evidence type="ECO:0000256" key="2">
    <source>
        <dbReference type="ARBA" id="ARBA00023015"/>
    </source>
</evidence>
<name>A0A1I7ZUC9_9BILA</name>
<dbReference type="SMART" id="SM00430">
    <property type="entry name" value="HOLI"/>
    <property type="match status" value="1"/>
</dbReference>
<dbReference type="WBParaSite" id="L893_g29911.t1">
    <property type="protein sequence ID" value="L893_g29911.t1"/>
    <property type="gene ID" value="L893_g29911"/>
</dbReference>
<protein>
    <submittedName>
        <fullName evidence="7">NR LBD domain-containing protein</fullName>
    </submittedName>
</protein>
<dbReference type="Gene3D" id="1.10.565.10">
    <property type="entry name" value="Retinoid X Receptor"/>
    <property type="match status" value="1"/>
</dbReference>
<evidence type="ECO:0000313" key="6">
    <source>
        <dbReference type="Proteomes" id="UP000095287"/>
    </source>
</evidence>
<evidence type="ECO:0000256" key="4">
    <source>
        <dbReference type="ARBA" id="ARBA00023170"/>
    </source>
</evidence>
<dbReference type="Proteomes" id="UP000095287">
    <property type="component" value="Unplaced"/>
</dbReference>
<evidence type="ECO:0000313" key="7">
    <source>
        <dbReference type="WBParaSite" id="L893_g29911.t1"/>
    </source>
</evidence>
<evidence type="ECO:0000256" key="1">
    <source>
        <dbReference type="ARBA" id="ARBA00005993"/>
    </source>
</evidence>
<accession>A0A1I7ZUC9</accession>